<feature type="compositionally biased region" description="Basic and acidic residues" evidence="2">
    <location>
        <begin position="487"/>
        <end position="502"/>
    </location>
</feature>
<dbReference type="EMBL" id="ML977185">
    <property type="protein sequence ID" value="KAF1982352.1"/>
    <property type="molecule type" value="Genomic_DNA"/>
</dbReference>
<feature type="compositionally biased region" description="Low complexity" evidence="2">
    <location>
        <begin position="1"/>
        <end position="16"/>
    </location>
</feature>
<accession>A0A6G1GNF0</accession>
<feature type="compositionally biased region" description="Polar residues" evidence="2">
    <location>
        <begin position="442"/>
        <end position="464"/>
    </location>
</feature>
<keyword evidence="5" id="KW-1185">Reference proteome</keyword>
<evidence type="ECO:0000313" key="4">
    <source>
        <dbReference type="EMBL" id="KAF1982352.1"/>
    </source>
</evidence>
<feature type="region of interest" description="Disordered" evidence="2">
    <location>
        <begin position="1"/>
        <end position="44"/>
    </location>
</feature>
<organism evidence="4 5">
    <name type="scientific">Aulographum hederae CBS 113979</name>
    <dbReference type="NCBI Taxonomy" id="1176131"/>
    <lineage>
        <taxon>Eukaryota</taxon>
        <taxon>Fungi</taxon>
        <taxon>Dikarya</taxon>
        <taxon>Ascomycota</taxon>
        <taxon>Pezizomycotina</taxon>
        <taxon>Dothideomycetes</taxon>
        <taxon>Pleosporomycetidae</taxon>
        <taxon>Aulographales</taxon>
        <taxon>Aulographaceae</taxon>
    </lineage>
</organism>
<feature type="compositionally biased region" description="Polar residues" evidence="2">
    <location>
        <begin position="344"/>
        <end position="356"/>
    </location>
</feature>
<feature type="zinc finger region" description="C3H1-type" evidence="1">
    <location>
        <begin position="566"/>
        <end position="590"/>
    </location>
</feature>
<feature type="compositionally biased region" description="Polar residues" evidence="2">
    <location>
        <begin position="291"/>
        <end position="300"/>
    </location>
</feature>
<keyword evidence="1" id="KW-0863">Zinc-finger</keyword>
<feature type="region of interest" description="Disordered" evidence="2">
    <location>
        <begin position="175"/>
        <end position="224"/>
    </location>
</feature>
<dbReference type="Proteomes" id="UP000800041">
    <property type="component" value="Unassembled WGS sequence"/>
</dbReference>
<dbReference type="InterPro" id="IPR000571">
    <property type="entry name" value="Znf_CCCH"/>
</dbReference>
<evidence type="ECO:0000256" key="2">
    <source>
        <dbReference type="SAM" id="MobiDB-lite"/>
    </source>
</evidence>
<keyword evidence="1" id="KW-0479">Metal-binding</keyword>
<evidence type="ECO:0000256" key="1">
    <source>
        <dbReference type="PROSITE-ProRule" id="PRU00723"/>
    </source>
</evidence>
<evidence type="ECO:0000313" key="5">
    <source>
        <dbReference type="Proteomes" id="UP000800041"/>
    </source>
</evidence>
<protein>
    <recommendedName>
        <fullName evidence="3">C3H1-type domain-containing protein</fullName>
    </recommendedName>
</protein>
<dbReference type="GO" id="GO:0008270">
    <property type="term" value="F:zinc ion binding"/>
    <property type="evidence" value="ECO:0007669"/>
    <property type="project" value="UniProtKB-KW"/>
</dbReference>
<dbReference type="PROSITE" id="PS50103">
    <property type="entry name" value="ZF_C3H1"/>
    <property type="match status" value="1"/>
</dbReference>
<feature type="domain" description="C3H1-type" evidence="3">
    <location>
        <begin position="566"/>
        <end position="590"/>
    </location>
</feature>
<evidence type="ECO:0000259" key="3">
    <source>
        <dbReference type="PROSITE" id="PS50103"/>
    </source>
</evidence>
<feature type="compositionally biased region" description="Basic and acidic residues" evidence="2">
    <location>
        <begin position="182"/>
        <end position="196"/>
    </location>
</feature>
<keyword evidence="1" id="KW-0862">Zinc</keyword>
<name>A0A6G1GNF0_9PEZI</name>
<sequence length="647" mass="70317">MAVPPASSSAGDSPSSNKRKHSDEDDIGGDPVKNRRTRTAPRNATPVSVLQNVDLFMVLAHVPHSTDYFRKCVHDVVQQYPKITGHKLNEEDVEQIAAKLRSMKASPEAIIQARKILMRPIHLRAAADGFQSIIEVRQAVEMFLEVIAENPRSGLKDAAKKRLIASLRLCLPTEEDEESADEVFHDGQVDPGRKMSDATGGGDSMDWAHESAEEGEVPTGQDRVNGNSMTAPLMQTSGAGIPDSLDMLTEALNRGVNKLAQPSKTMATAKSLEPSHAGVGRQATKIEGDGPSTNGINITPNGEGRDAVVANAKSCDKTVSQRPKPSCLITLKPREKATLPTPATAGSSDAKSSTAPNHDPKDASLLTPRSSTQALAGYQPSLSGIAEKSARRSSQGQPASSNNDIQRRINDPANTISKGADVPSIKPNTLPPSFKSVARKSPNPTITSLSSRTQGTSIPTTNAIDPSRHRNDEPKKDAAAKPSKPVTELHKSAGDKTKHRPEVISIENASKGPVTHRSDDSYWTESPDHRSYDAYRPGQQEPEFEPKGVSAQRSFSYGKRNHSDLTCWFWFCRGFCDRPDYACRFAHELNSHVADLHPGYKLPLRIIYRETFADTREATLAARQSDAPVPDFEPKYAVTPIYTGRKK</sequence>
<gene>
    <name evidence="4" type="ORF">K402DRAFT_424624</name>
</gene>
<feature type="compositionally biased region" description="Basic and acidic residues" evidence="2">
    <location>
        <begin position="466"/>
        <end position="479"/>
    </location>
</feature>
<feature type="compositionally biased region" description="Basic and acidic residues" evidence="2">
    <location>
        <begin position="516"/>
        <end position="533"/>
    </location>
</feature>
<dbReference type="AlphaFoldDB" id="A0A6G1GNF0"/>
<feature type="region of interest" description="Disordered" evidence="2">
    <location>
        <begin position="267"/>
        <end position="548"/>
    </location>
</feature>
<feature type="compositionally biased region" description="Polar residues" evidence="2">
    <location>
        <begin position="392"/>
        <end position="404"/>
    </location>
</feature>
<reference evidence="4" key="1">
    <citation type="journal article" date="2020" name="Stud. Mycol.">
        <title>101 Dothideomycetes genomes: a test case for predicting lifestyles and emergence of pathogens.</title>
        <authorList>
            <person name="Haridas S."/>
            <person name="Albert R."/>
            <person name="Binder M."/>
            <person name="Bloem J."/>
            <person name="Labutti K."/>
            <person name="Salamov A."/>
            <person name="Andreopoulos B."/>
            <person name="Baker S."/>
            <person name="Barry K."/>
            <person name="Bills G."/>
            <person name="Bluhm B."/>
            <person name="Cannon C."/>
            <person name="Castanera R."/>
            <person name="Culley D."/>
            <person name="Daum C."/>
            <person name="Ezra D."/>
            <person name="Gonzalez J."/>
            <person name="Henrissat B."/>
            <person name="Kuo A."/>
            <person name="Liang C."/>
            <person name="Lipzen A."/>
            <person name="Lutzoni F."/>
            <person name="Magnuson J."/>
            <person name="Mondo S."/>
            <person name="Nolan M."/>
            <person name="Ohm R."/>
            <person name="Pangilinan J."/>
            <person name="Park H.-J."/>
            <person name="Ramirez L."/>
            <person name="Alfaro M."/>
            <person name="Sun H."/>
            <person name="Tritt A."/>
            <person name="Yoshinaga Y."/>
            <person name="Zwiers L.-H."/>
            <person name="Turgeon B."/>
            <person name="Goodwin S."/>
            <person name="Spatafora J."/>
            <person name="Crous P."/>
            <person name="Grigoriev I."/>
        </authorList>
    </citation>
    <scope>NUCLEOTIDE SEQUENCE</scope>
    <source>
        <strain evidence="4">CBS 113979</strain>
    </source>
</reference>
<proteinExistence type="predicted"/>